<accession>A0A812LGY4</accession>
<evidence type="ECO:0000313" key="3">
    <source>
        <dbReference type="Proteomes" id="UP000649617"/>
    </source>
</evidence>
<dbReference type="EMBL" id="CAJNIZ010005400">
    <property type="protein sequence ID" value="CAE7241457.1"/>
    <property type="molecule type" value="Genomic_DNA"/>
</dbReference>
<dbReference type="AlphaFoldDB" id="A0A812LGY4"/>
<comment type="caution">
    <text evidence="2">The sequence shown here is derived from an EMBL/GenBank/DDBJ whole genome shotgun (WGS) entry which is preliminary data.</text>
</comment>
<feature type="region of interest" description="Disordered" evidence="1">
    <location>
        <begin position="1"/>
        <end position="53"/>
    </location>
</feature>
<reference evidence="2" key="1">
    <citation type="submission" date="2021-02" db="EMBL/GenBank/DDBJ databases">
        <authorList>
            <person name="Dougan E. K."/>
            <person name="Rhodes N."/>
            <person name="Thang M."/>
            <person name="Chan C."/>
        </authorList>
    </citation>
    <scope>NUCLEOTIDE SEQUENCE</scope>
</reference>
<keyword evidence="3" id="KW-1185">Reference proteome</keyword>
<name>A0A812LGY4_SYMPI</name>
<feature type="compositionally biased region" description="Low complexity" evidence="1">
    <location>
        <begin position="27"/>
        <end position="41"/>
    </location>
</feature>
<gene>
    <name evidence="2" type="ORF">SPIL2461_LOCUS4178</name>
</gene>
<dbReference type="Proteomes" id="UP000649617">
    <property type="component" value="Unassembled WGS sequence"/>
</dbReference>
<proteinExistence type="predicted"/>
<evidence type="ECO:0000313" key="2">
    <source>
        <dbReference type="EMBL" id="CAE7241457.1"/>
    </source>
</evidence>
<organism evidence="2 3">
    <name type="scientific">Symbiodinium pilosum</name>
    <name type="common">Dinoflagellate</name>
    <dbReference type="NCBI Taxonomy" id="2952"/>
    <lineage>
        <taxon>Eukaryota</taxon>
        <taxon>Sar</taxon>
        <taxon>Alveolata</taxon>
        <taxon>Dinophyceae</taxon>
        <taxon>Suessiales</taxon>
        <taxon>Symbiodiniaceae</taxon>
        <taxon>Symbiodinium</taxon>
    </lineage>
</organism>
<sequence length="113" mass="11463">MPGGEMEELRRLAGVKVPDQGPETADTTATKVSASKASVAKPQTAPPPPPLEGFSAICKAGGRSVPPKGPVPAAPPVGFLDVHKAVSKEPSAKVAASPIFLAATQSESTKVWP</sequence>
<protein>
    <submittedName>
        <fullName evidence="2">Uncharacterized protein</fullName>
    </submittedName>
</protein>
<evidence type="ECO:0000256" key="1">
    <source>
        <dbReference type="SAM" id="MobiDB-lite"/>
    </source>
</evidence>